<feature type="region of interest" description="Disordered" evidence="1">
    <location>
        <begin position="664"/>
        <end position="685"/>
    </location>
</feature>
<feature type="compositionally biased region" description="Polar residues" evidence="1">
    <location>
        <begin position="332"/>
        <end position="342"/>
    </location>
</feature>
<organism evidence="2 3">
    <name type="scientific">Thanatephorus cucumeris (strain AG1-IB / isolate 7/3/14)</name>
    <name type="common">Lettuce bottom rot fungus</name>
    <name type="synonym">Rhizoctonia solani</name>
    <dbReference type="NCBI Taxonomy" id="1108050"/>
    <lineage>
        <taxon>Eukaryota</taxon>
        <taxon>Fungi</taxon>
        <taxon>Dikarya</taxon>
        <taxon>Basidiomycota</taxon>
        <taxon>Agaricomycotina</taxon>
        <taxon>Agaricomycetes</taxon>
        <taxon>Cantharellales</taxon>
        <taxon>Ceratobasidiaceae</taxon>
        <taxon>Rhizoctonia</taxon>
        <taxon>Rhizoctonia solani AG-1</taxon>
    </lineage>
</organism>
<name>A0A0B7FJI1_THACB</name>
<feature type="region of interest" description="Disordered" evidence="1">
    <location>
        <begin position="259"/>
        <end position="344"/>
    </location>
</feature>
<protein>
    <submittedName>
        <fullName evidence="2">Uncharacterized protein</fullName>
    </submittedName>
</protein>
<reference evidence="2 3" key="1">
    <citation type="submission" date="2014-11" db="EMBL/GenBank/DDBJ databases">
        <authorList>
            <person name="Wibberg Daniel"/>
        </authorList>
    </citation>
    <scope>NUCLEOTIDE SEQUENCE [LARGE SCALE GENOMIC DNA]</scope>
    <source>
        <strain evidence="2">Rhizoctonia solani AG1-IB 7/3/14</strain>
    </source>
</reference>
<dbReference type="EMBL" id="LN679102">
    <property type="protein sequence ID" value="CEL58116.1"/>
    <property type="molecule type" value="Genomic_DNA"/>
</dbReference>
<feature type="compositionally biased region" description="Basic and acidic residues" evidence="1">
    <location>
        <begin position="155"/>
        <end position="169"/>
    </location>
</feature>
<feature type="compositionally biased region" description="Polar residues" evidence="1">
    <location>
        <begin position="383"/>
        <end position="405"/>
    </location>
</feature>
<feature type="region of interest" description="Disordered" evidence="1">
    <location>
        <begin position="210"/>
        <end position="235"/>
    </location>
</feature>
<evidence type="ECO:0000313" key="3">
    <source>
        <dbReference type="Proteomes" id="UP000059188"/>
    </source>
</evidence>
<dbReference type="STRING" id="1108050.A0A0B7FJI1"/>
<feature type="compositionally biased region" description="Acidic residues" evidence="1">
    <location>
        <begin position="263"/>
        <end position="273"/>
    </location>
</feature>
<keyword evidence="3" id="KW-1185">Reference proteome</keyword>
<feature type="compositionally biased region" description="Basic and acidic residues" evidence="1">
    <location>
        <begin position="287"/>
        <end position="300"/>
    </location>
</feature>
<evidence type="ECO:0000256" key="1">
    <source>
        <dbReference type="SAM" id="MobiDB-lite"/>
    </source>
</evidence>
<gene>
    <name evidence="2" type="ORF">RSOLAG1IB_02861</name>
</gene>
<feature type="region of interest" description="Disordered" evidence="1">
    <location>
        <begin position="69"/>
        <end position="190"/>
    </location>
</feature>
<dbReference type="Proteomes" id="UP000059188">
    <property type="component" value="Unassembled WGS sequence"/>
</dbReference>
<proteinExistence type="predicted"/>
<sequence length="722" mass="80920">MLSEHRSLTVNNRVSAFLESQHGLMSYYAAEGKAAAATWPKQSSGDSRPGSPMLVPRVAAAHDNGFRTIPGYEVPNEPGPSFPIDESSITVSQKPRPVKPSKSTRVLPVKAVTSRRKSMDRDQGSDDEPERLQRLEQRRNRRRARRYAMNLAEGATDRGDDASEIDLSHKASKRQKLQPSDRVEKKRRKTKTTPALLLMQNFSCQNLGKSRLTMRPSPTVGVFNKGKNSGKVAKKNERRERLVPDIVFSESRFLNKAAPACSSDEDTEQDSDCSDDHSAHSLTQRACQEKYREVESDQHSNSKVRRATCPRSPVHSSRSVREESPIWDIEETTLSSPSSTKSAGHPPVILSLPIQADAIVGTERSAWASRLHKSGPHTPAAPVNTNSTTRSFSTEDPPQTRTSSAYFMPTDAQKRRQVPTAPLSELDELEDKQASHQNVSYSIGPLDSANPPSTPECLQLEHARLPFSSEAGYMRVADEGLSGNSAFYIQPYSSLGAGDFQGDVIYDEWRTEDLDPREEMRSYSPLEPAEYMELPSGYAHNNSDVLTWNEWIPSHSAFLLEEENFEIHSNTRRKEVPFRSGVKYLDRDVGRPYEEAELMHEDAEYLDSGTGEAYMLQYQSDIDYREDAFSEEASDYDLCVGATREQELHDPTEWPTNDSAECVNPIHTEPESDALDQGDPTEVGDEWTERAPSLLRVITETSLQDDLIKSMSGHWNAAHRLY</sequence>
<feature type="compositionally biased region" description="Basic and acidic residues" evidence="1">
    <location>
        <begin position="117"/>
        <end position="138"/>
    </location>
</feature>
<accession>A0A0B7FJI1</accession>
<feature type="region of interest" description="Disordered" evidence="1">
    <location>
        <begin position="370"/>
        <end position="419"/>
    </location>
</feature>
<evidence type="ECO:0000313" key="2">
    <source>
        <dbReference type="EMBL" id="CEL58116.1"/>
    </source>
</evidence>
<dbReference type="OrthoDB" id="2537141at2759"/>
<dbReference type="AlphaFoldDB" id="A0A0B7FJI1"/>